<sequence>MGVDAAAVRAAARADRVTAALLDIVVVRLVSDKYPDALTVSPPLLLVVVVAPLVSSEAQEEVVLLVLGVFVPLGSRRDSGAAMLRQEADHVVS</sequence>
<dbReference type="EMBL" id="RCMG01001168">
    <property type="protein sequence ID" value="KAG2834448.1"/>
    <property type="molecule type" value="Genomic_DNA"/>
</dbReference>
<protein>
    <submittedName>
        <fullName evidence="6">Uncharacterized protein</fullName>
    </submittedName>
</protein>
<keyword evidence="7" id="KW-1185">Reference proteome</keyword>
<comment type="caution">
    <text evidence="6">The sequence shown here is derived from an EMBL/GenBank/DDBJ whole genome shotgun (WGS) entry which is preliminary data.</text>
</comment>
<dbReference type="EMBL" id="RCML01001194">
    <property type="protein sequence ID" value="KAG2964626.1"/>
    <property type="molecule type" value="Genomic_DNA"/>
</dbReference>
<evidence type="ECO:0000313" key="7">
    <source>
        <dbReference type="Proteomes" id="UP000251314"/>
    </source>
</evidence>
<dbReference type="Proteomes" id="UP000251314">
    <property type="component" value="Unassembled WGS sequence"/>
</dbReference>
<evidence type="ECO:0000313" key="3">
    <source>
        <dbReference type="EMBL" id="KAG2896121.1"/>
    </source>
</evidence>
<reference evidence="1" key="2">
    <citation type="submission" date="2018-10" db="EMBL/GenBank/DDBJ databases">
        <title>Effector identification in a new, highly contiguous assembly of the strawberry crown rot pathogen Phytophthora cactorum.</title>
        <authorList>
            <person name="Armitage A.D."/>
            <person name="Nellist C.F."/>
            <person name="Bates H."/>
            <person name="Vickerstaff R.J."/>
            <person name="Harrison R.J."/>
        </authorList>
    </citation>
    <scope>NUCLEOTIDE SEQUENCE</scope>
    <source>
        <strain evidence="1">15-7</strain>
        <strain evidence="2">4032</strain>
        <strain evidence="3">4040</strain>
        <strain evidence="4">P415</strain>
        <strain evidence="5">P421</strain>
    </source>
</reference>
<gene>
    <name evidence="6" type="ORF">PC110_g21520</name>
    <name evidence="1" type="ORF">PC113_g20394</name>
    <name evidence="2" type="ORF">PC115_g21995</name>
    <name evidence="3" type="ORF">PC117_g23086</name>
    <name evidence="4" type="ORF">PC118_g20210</name>
    <name evidence="5" type="ORF">PC129_g18614</name>
</gene>
<organism evidence="6 7">
    <name type="scientific">Phytophthora cactorum</name>
    <dbReference type="NCBI Taxonomy" id="29920"/>
    <lineage>
        <taxon>Eukaryota</taxon>
        <taxon>Sar</taxon>
        <taxon>Stramenopiles</taxon>
        <taxon>Oomycota</taxon>
        <taxon>Peronosporomycetes</taxon>
        <taxon>Peronosporales</taxon>
        <taxon>Peronosporaceae</taxon>
        <taxon>Phytophthora</taxon>
    </lineage>
</organism>
<dbReference type="VEuPathDB" id="FungiDB:PC110_g21520"/>
<dbReference type="Proteomes" id="UP000736787">
    <property type="component" value="Unassembled WGS sequence"/>
</dbReference>
<proteinExistence type="predicted"/>
<dbReference type="EMBL" id="RCMI01001684">
    <property type="protein sequence ID" value="KAG2882236.1"/>
    <property type="molecule type" value="Genomic_DNA"/>
</dbReference>
<name>A0A329RDT8_9STRA</name>
<dbReference type="Proteomes" id="UP000735874">
    <property type="component" value="Unassembled WGS sequence"/>
</dbReference>
<dbReference type="Proteomes" id="UP000774804">
    <property type="component" value="Unassembled WGS sequence"/>
</dbReference>
<evidence type="ECO:0000313" key="6">
    <source>
        <dbReference type="EMBL" id="RAW22036.1"/>
    </source>
</evidence>
<dbReference type="EMBL" id="MJFZ01001454">
    <property type="protein sequence ID" value="RAW22036.1"/>
    <property type="molecule type" value="Genomic_DNA"/>
</dbReference>
<dbReference type="EMBL" id="RCMV01001102">
    <property type="protein sequence ID" value="KAG3210389.1"/>
    <property type="molecule type" value="Genomic_DNA"/>
</dbReference>
<dbReference type="EMBL" id="RCMK01001355">
    <property type="protein sequence ID" value="KAG2896121.1"/>
    <property type="molecule type" value="Genomic_DNA"/>
</dbReference>
<accession>A0A329RDT8</accession>
<reference evidence="6 7" key="1">
    <citation type="submission" date="2018-01" db="EMBL/GenBank/DDBJ databases">
        <title>Draft genome of the strawberry crown rot pathogen Phytophthora cactorum.</title>
        <authorList>
            <person name="Armitage A.D."/>
            <person name="Lysoe E."/>
            <person name="Nellist C.F."/>
            <person name="Harrison R.J."/>
            <person name="Brurberg M.B."/>
        </authorList>
    </citation>
    <scope>NUCLEOTIDE SEQUENCE [LARGE SCALE GENOMIC DNA]</scope>
    <source>
        <strain evidence="6 7">10300</strain>
    </source>
</reference>
<evidence type="ECO:0000313" key="2">
    <source>
        <dbReference type="EMBL" id="KAG2882236.1"/>
    </source>
</evidence>
<evidence type="ECO:0000313" key="4">
    <source>
        <dbReference type="EMBL" id="KAG2964626.1"/>
    </source>
</evidence>
<dbReference type="Proteomes" id="UP000760860">
    <property type="component" value="Unassembled WGS sequence"/>
</dbReference>
<dbReference type="AlphaFoldDB" id="A0A329RDT8"/>
<dbReference type="Proteomes" id="UP000697107">
    <property type="component" value="Unassembled WGS sequence"/>
</dbReference>
<evidence type="ECO:0000313" key="5">
    <source>
        <dbReference type="EMBL" id="KAG3210389.1"/>
    </source>
</evidence>
<evidence type="ECO:0000313" key="1">
    <source>
        <dbReference type="EMBL" id="KAG2834448.1"/>
    </source>
</evidence>